<gene>
    <name evidence="1" type="ORF">PPRIM_AZ9-3.1.T1480062</name>
    <name evidence="2" type="ORF">PPRIM_AZ9-3.1.T1480063</name>
</gene>
<dbReference type="AlphaFoldDB" id="A0A8S1Q7U5"/>
<comment type="caution">
    <text evidence="2">The sequence shown here is derived from an EMBL/GenBank/DDBJ whole genome shotgun (WGS) entry which is preliminary data.</text>
</comment>
<evidence type="ECO:0000313" key="2">
    <source>
        <dbReference type="EMBL" id="CAD8111608.1"/>
    </source>
</evidence>
<evidence type="ECO:0000313" key="1">
    <source>
        <dbReference type="EMBL" id="CAD8111606.1"/>
    </source>
</evidence>
<evidence type="ECO:0000313" key="3">
    <source>
        <dbReference type="Proteomes" id="UP000688137"/>
    </source>
</evidence>
<name>A0A8S1Q7U5_PARPR</name>
<proteinExistence type="predicted"/>
<dbReference type="EMBL" id="CAJJDM010000152">
    <property type="protein sequence ID" value="CAD8111606.1"/>
    <property type="molecule type" value="Genomic_DNA"/>
</dbReference>
<keyword evidence="3" id="KW-1185">Reference proteome</keyword>
<protein>
    <submittedName>
        <fullName evidence="2">Uncharacterized protein</fullName>
    </submittedName>
</protein>
<reference evidence="2" key="1">
    <citation type="submission" date="2021-01" db="EMBL/GenBank/DDBJ databases">
        <authorList>
            <consortium name="Genoscope - CEA"/>
            <person name="William W."/>
        </authorList>
    </citation>
    <scope>NUCLEOTIDE SEQUENCE</scope>
</reference>
<dbReference type="Proteomes" id="UP000688137">
    <property type="component" value="Unassembled WGS sequence"/>
</dbReference>
<dbReference type="EMBL" id="CAJJDM010000152">
    <property type="protein sequence ID" value="CAD8111608.1"/>
    <property type="molecule type" value="Genomic_DNA"/>
</dbReference>
<accession>A0A8S1Q7U5</accession>
<organism evidence="2 3">
    <name type="scientific">Paramecium primaurelia</name>
    <dbReference type="NCBI Taxonomy" id="5886"/>
    <lineage>
        <taxon>Eukaryota</taxon>
        <taxon>Sar</taxon>
        <taxon>Alveolata</taxon>
        <taxon>Ciliophora</taxon>
        <taxon>Intramacronucleata</taxon>
        <taxon>Oligohymenophorea</taxon>
        <taxon>Peniculida</taxon>
        <taxon>Parameciidae</taxon>
        <taxon>Paramecium</taxon>
    </lineage>
</organism>
<sequence>MESQQLSIVKILIQIPYILGVNQQPDNPKFQIDVSLQGIKNCSFEDKVQSEPGLVIEDSDIQILFLGLPIKDKELLYKRG</sequence>